<sequence length="1058" mass="119895">MIQTLTDGVDTLGGDFVAVYTRHDTVNEAFLARQTDGEGLKAIFAYTSERLSDHYLDLLDEFWSQDIKNPDSTGPLITRQKRWASLQGKAFFSEMEISHLNGDLDEQDKARLEWILDQPVEGGLHRVSLLAQDRTPALLHSTFVISLASQAGEILSPANSTGPVLLLTAMHGVEKFSSLSLLNEKLHKRLSDSGERSALLADLLLSQVDLFSEASDIEIQYSLASGDLTRNLVKAMRAKQMDDLHFLIKNAAGKDVSSFLSAVHMSQIFAPFDEARRQSFHLRMQRLQALSTPHWLKHASDHEKAGYEVFAREYRDRAEAASQLLAGLESLEDYALLKIDDYIRQHLGYRVDPRKVFIIVKDRWSSPAGDLMPFYRKSLFEYALNGLPLIAVEADARVELPRGSNHPRFTFEFVKELVADLDLRHQYRYELEARYRQPDTQRALLHQRDSALALSTWAAKLQHHISEKSVDLVWALRADRQQLGATRKTGALEVGGVGNQLRDVIVFSEETDTDQHYVLYAPGAPGGRDIFEFGSWLQLYHEVALWSATPSGRDYLIAQSMQASREATAAFMQAVILKPTSWKPEHVRRVASQDSNFQDSMSALINTKIDYQLADLPRVVGGERNTSTYKYRRQLALCEARIQFLQKSYKNSMQLISYRHFARLSGEIYISNVLKRKGVDLVVNTDTVYFDLHSRTRRLQPDFGPHTDLVSLTQLLMNDFIYNLDERAPMYSSTGQDLSELSMPVIKEVLAAPLGERYIGILKEEYRDRQHPDHAKRRALFAQRSFFEMRRDVLITYLENGFTEAQYQWAINLLATVYPDHPDSSRDRERGAGNSSLNQLYLNGRLIEGVYVFKHNGTDEADYNLIYTPNAPDGICFRDYRVFTSTLTVPGMDTYYYNRVSYKNQPAVGTLFSELLRNPQQALKSLTLDTNNRIRDLQVLHDAMIKRMIEDVDEQSLSKSETFTENLYTLVKWTGTILLLPFPPAALAWGLLNTSINLARGYLAYLDGDRAAASPYYVWGVIGLVLGASGAKDLAQSTTGMGLKALSWAVRKSHPDFA</sequence>
<name>A0ABS9ZGC6_9PSED</name>
<reference evidence="2 3" key="1">
    <citation type="submission" date="2015-12" db="EMBL/GenBank/DDBJ databases">
        <title>Phylogenomics in the description of a new species in the Pseudomonas syringae group.</title>
        <authorList>
            <person name="Busquets A."/>
            <person name="Gomila M."/>
            <person name="Beiki F."/>
            <person name="Rahimian H."/>
            <person name="Mulet M."/>
            <person name="Sanchez D."/>
            <person name="Garcia-Valdes E."/>
            <person name="Lalucat J."/>
        </authorList>
    </citation>
    <scope>NUCLEOTIDE SEQUENCE [LARGE SCALE GENOMIC DNA]</scope>
    <source>
        <strain evidence="2 3">S25</strain>
    </source>
</reference>
<protein>
    <recommendedName>
        <fullName evidence="1">Dermonecrotic toxin N-terminal domain-containing protein</fullName>
    </recommendedName>
</protein>
<feature type="domain" description="Dermonecrotic toxin N-terminal" evidence="1">
    <location>
        <begin position="669"/>
        <end position="881"/>
    </location>
</feature>
<evidence type="ECO:0000313" key="2">
    <source>
        <dbReference type="EMBL" id="MCI8209649.1"/>
    </source>
</evidence>
<feature type="domain" description="Dermonecrotic toxin N-terminal" evidence="1">
    <location>
        <begin position="325"/>
        <end position="556"/>
    </location>
</feature>
<dbReference type="Proteomes" id="UP001320513">
    <property type="component" value="Unassembled WGS sequence"/>
</dbReference>
<gene>
    <name evidence="2" type="ORF">AUC61_08880</name>
</gene>
<comment type="caution">
    <text evidence="2">The sequence shown here is derived from an EMBL/GenBank/DDBJ whole genome shotgun (WGS) entry which is preliminary data.</text>
</comment>
<proteinExistence type="predicted"/>
<dbReference type="InterPro" id="IPR046673">
    <property type="entry name" value="ToxA_N"/>
</dbReference>
<dbReference type="Pfam" id="PF20178">
    <property type="entry name" value="ToxA_N"/>
    <property type="match status" value="2"/>
</dbReference>
<evidence type="ECO:0000259" key="1">
    <source>
        <dbReference type="Pfam" id="PF20178"/>
    </source>
</evidence>
<accession>A0ABS9ZGC6</accession>
<keyword evidence="3" id="KW-1185">Reference proteome</keyword>
<organism evidence="2 3">
    <name type="scientific">Pseudomonas maioricensis</name>
    <dbReference type="NCBI Taxonomy" id="1766623"/>
    <lineage>
        <taxon>Bacteria</taxon>
        <taxon>Pseudomonadati</taxon>
        <taxon>Pseudomonadota</taxon>
        <taxon>Gammaproteobacteria</taxon>
        <taxon>Pseudomonadales</taxon>
        <taxon>Pseudomonadaceae</taxon>
        <taxon>Pseudomonas</taxon>
    </lineage>
</organism>
<dbReference type="EMBL" id="LOHG01000004">
    <property type="protein sequence ID" value="MCI8209649.1"/>
    <property type="molecule type" value="Genomic_DNA"/>
</dbReference>
<evidence type="ECO:0000313" key="3">
    <source>
        <dbReference type="Proteomes" id="UP001320513"/>
    </source>
</evidence>